<dbReference type="PANTHER" id="PTHR13338:SF4">
    <property type="entry name" value="NADH DEHYDROGENASE [UBIQUINONE] 1 ALPHA SUBCOMPLEX ASSEMBLY FACTOR 4"/>
    <property type="match status" value="1"/>
</dbReference>
<dbReference type="AlphaFoldDB" id="A0A310SK84"/>
<name>A0A310SK84_9HYME</name>
<dbReference type="InterPro" id="IPR009622">
    <property type="entry name" value="NDUFAF4"/>
</dbReference>
<dbReference type="EMBL" id="KQ764027">
    <property type="protein sequence ID" value="OAD54626.1"/>
    <property type="molecule type" value="Genomic_DNA"/>
</dbReference>
<evidence type="ECO:0000313" key="2">
    <source>
        <dbReference type="Proteomes" id="UP000250275"/>
    </source>
</evidence>
<gene>
    <name evidence="1" type="ORF">WN48_06410</name>
</gene>
<dbReference type="PANTHER" id="PTHR13338">
    <property type="entry name" value="UPF0240 PROTEIN"/>
    <property type="match status" value="1"/>
</dbReference>
<proteinExistence type="predicted"/>
<accession>A0A310SK84</accession>
<dbReference type="OrthoDB" id="2434756at2759"/>
<organism evidence="1 2">
    <name type="scientific">Eufriesea mexicana</name>
    <dbReference type="NCBI Taxonomy" id="516756"/>
    <lineage>
        <taxon>Eukaryota</taxon>
        <taxon>Metazoa</taxon>
        <taxon>Ecdysozoa</taxon>
        <taxon>Arthropoda</taxon>
        <taxon>Hexapoda</taxon>
        <taxon>Insecta</taxon>
        <taxon>Pterygota</taxon>
        <taxon>Neoptera</taxon>
        <taxon>Endopterygota</taxon>
        <taxon>Hymenoptera</taxon>
        <taxon>Apocrita</taxon>
        <taxon>Aculeata</taxon>
        <taxon>Apoidea</taxon>
        <taxon>Anthophila</taxon>
        <taxon>Apidae</taxon>
        <taxon>Eufriesea</taxon>
    </lineage>
</organism>
<reference evidence="1 2" key="1">
    <citation type="submission" date="2015-07" db="EMBL/GenBank/DDBJ databases">
        <title>The genome of Eufriesea mexicana.</title>
        <authorList>
            <person name="Pan H."/>
            <person name="Kapheim K."/>
        </authorList>
    </citation>
    <scope>NUCLEOTIDE SEQUENCE [LARGE SCALE GENOMIC DNA]</scope>
    <source>
        <strain evidence="1">0111107269</strain>
        <tissue evidence="1">Whole body</tissue>
    </source>
</reference>
<evidence type="ECO:0000313" key="1">
    <source>
        <dbReference type="EMBL" id="OAD54626.1"/>
    </source>
</evidence>
<dbReference type="GO" id="GO:0032981">
    <property type="term" value="P:mitochondrial respiratory chain complex I assembly"/>
    <property type="evidence" value="ECO:0007669"/>
    <property type="project" value="InterPro"/>
</dbReference>
<dbReference type="GO" id="GO:0005739">
    <property type="term" value="C:mitochondrion"/>
    <property type="evidence" value="ECO:0007669"/>
    <property type="project" value="TreeGrafter"/>
</dbReference>
<keyword evidence="2" id="KW-1185">Reference proteome</keyword>
<sequence>MGKVYSLLLRPIRTFNIENRAERVISKEKPTPSPQYPSVKKQIEIVNKVKPDFMKVHYQKDPQLHEYLKNVYVQSIDLKSTPKEEMISAESLPQDSNGSPLNNNEYCETLMVTDDKCTLQNVMHFISMHSENPTEYSVEKISEIYKLDKQIVENIIMNFKLFHLIKSKEADQLKLIYKEEEKKN</sequence>
<dbReference type="Proteomes" id="UP000250275">
    <property type="component" value="Unassembled WGS sequence"/>
</dbReference>
<protein>
    <submittedName>
        <fullName evidence="1">Protein NDUFAF4 like protein</fullName>
    </submittedName>
</protein>
<dbReference type="Pfam" id="PF06784">
    <property type="entry name" value="UPF0240"/>
    <property type="match status" value="1"/>
</dbReference>